<feature type="region of interest" description="Disordered" evidence="6">
    <location>
        <begin position="47"/>
        <end position="77"/>
    </location>
</feature>
<keyword evidence="3 5" id="KW-0687">Ribonucleoprotein</keyword>
<dbReference type="NCBIfam" id="TIGR03953">
    <property type="entry name" value="rplD_bact"/>
    <property type="match status" value="1"/>
</dbReference>
<evidence type="ECO:0000256" key="6">
    <source>
        <dbReference type="SAM" id="MobiDB-lite"/>
    </source>
</evidence>
<dbReference type="PANTHER" id="PTHR10746">
    <property type="entry name" value="50S RIBOSOMAL PROTEIN L4"/>
    <property type="match status" value="1"/>
</dbReference>
<dbReference type="InterPro" id="IPR023574">
    <property type="entry name" value="Ribosomal_uL4_dom_sf"/>
</dbReference>
<comment type="similarity">
    <text evidence="1 5">Belongs to the universal ribosomal protein uL4 family.</text>
</comment>
<comment type="caution">
    <text evidence="7">The sequence shown here is derived from an EMBL/GenBank/DDBJ whole genome shotgun (WGS) entry which is preliminary data.</text>
</comment>
<keyword evidence="5" id="KW-0694">RNA-binding</keyword>
<dbReference type="AlphaFoldDB" id="A0A7V3RET1"/>
<evidence type="ECO:0000256" key="3">
    <source>
        <dbReference type="ARBA" id="ARBA00023274"/>
    </source>
</evidence>
<evidence type="ECO:0000256" key="4">
    <source>
        <dbReference type="ARBA" id="ARBA00035244"/>
    </source>
</evidence>
<keyword evidence="5" id="KW-0699">rRNA-binding</keyword>
<dbReference type="GO" id="GO:0003735">
    <property type="term" value="F:structural constituent of ribosome"/>
    <property type="evidence" value="ECO:0007669"/>
    <property type="project" value="InterPro"/>
</dbReference>
<evidence type="ECO:0000256" key="5">
    <source>
        <dbReference type="HAMAP-Rule" id="MF_01328"/>
    </source>
</evidence>
<dbReference type="Pfam" id="PF00573">
    <property type="entry name" value="Ribosomal_L4"/>
    <property type="match status" value="1"/>
</dbReference>
<dbReference type="InterPro" id="IPR002136">
    <property type="entry name" value="Ribosomal_uL4"/>
</dbReference>
<dbReference type="InterPro" id="IPR013005">
    <property type="entry name" value="Ribosomal_uL4-like"/>
</dbReference>
<reference evidence="7" key="1">
    <citation type="journal article" date="2020" name="mSystems">
        <title>Genome- and Community-Level Interaction Insights into Carbon Utilization and Element Cycling Functions of Hydrothermarchaeota in Hydrothermal Sediment.</title>
        <authorList>
            <person name="Zhou Z."/>
            <person name="Liu Y."/>
            <person name="Xu W."/>
            <person name="Pan J."/>
            <person name="Luo Z.H."/>
            <person name="Li M."/>
        </authorList>
    </citation>
    <scope>NUCLEOTIDE SEQUENCE [LARGE SCALE GENOMIC DNA]</scope>
    <source>
        <strain evidence="7">SpSt-966</strain>
    </source>
</reference>
<keyword evidence="2 5" id="KW-0689">Ribosomal protein</keyword>
<dbReference type="GO" id="GO:1990904">
    <property type="term" value="C:ribonucleoprotein complex"/>
    <property type="evidence" value="ECO:0007669"/>
    <property type="project" value="UniProtKB-KW"/>
</dbReference>
<name>A0A7V3RET1_9BACT</name>
<organism evidence="7">
    <name type="scientific">Mesoaciditoga lauensis</name>
    <dbReference type="NCBI Taxonomy" id="1495039"/>
    <lineage>
        <taxon>Bacteria</taxon>
        <taxon>Thermotogati</taxon>
        <taxon>Thermotogota</taxon>
        <taxon>Thermotogae</taxon>
        <taxon>Mesoaciditogales</taxon>
        <taxon>Mesoaciditogaceae</taxon>
        <taxon>Mesoaciditoga</taxon>
    </lineage>
</organism>
<gene>
    <name evidence="5" type="primary">rplD</name>
    <name evidence="7" type="ORF">ENX73_04190</name>
</gene>
<dbReference type="GO" id="GO:0005840">
    <property type="term" value="C:ribosome"/>
    <property type="evidence" value="ECO:0007669"/>
    <property type="project" value="UniProtKB-KW"/>
</dbReference>
<dbReference type="EMBL" id="DTPE01000175">
    <property type="protein sequence ID" value="HGE75305.1"/>
    <property type="molecule type" value="Genomic_DNA"/>
</dbReference>
<dbReference type="Gene3D" id="3.40.1370.10">
    <property type="match status" value="1"/>
</dbReference>
<evidence type="ECO:0000256" key="2">
    <source>
        <dbReference type="ARBA" id="ARBA00022980"/>
    </source>
</evidence>
<dbReference type="PANTHER" id="PTHR10746:SF6">
    <property type="entry name" value="LARGE RIBOSOMAL SUBUNIT PROTEIN UL4M"/>
    <property type="match status" value="1"/>
</dbReference>
<comment type="function">
    <text evidence="5">Forms part of the polypeptide exit tunnel.</text>
</comment>
<evidence type="ECO:0000313" key="7">
    <source>
        <dbReference type="EMBL" id="HGE75305.1"/>
    </source>
</evidence>
<proteinExistence type="inferred from homology"/>
<comment type="function">
    <text evidence="5">One of the primary rRNA binding proteins, this protein initially binds near the 5'-end of the 23S rRNA. It is important during the early stages of 50S assembly. It makes multiple contacts with different domains of the 23S rRNA in the assembled 50S subunit and ribosome.</text>
</comment>
<evidence type="ECO:0000256" key="1">
    <source>
        <dbReference type="ARBA" id="ARBA00010528"/>
    </source>
</evidence>
<dbReference type="SUPFAM" id="SSF52166">
    <property type="entry name" value="Ribosomal protein L4"/>
    <property type="match status" value="1"/>
</dbReference>
<protein>
    <recommendedName>
        <fullName evidence="4 5">Large ribosomal subunit protein uL4</fullName>
    </recommendedName>
</protein>
<comment type="subunit">
    <text evidence="5">Part of the 50S ribosomal subunit.</text>
</comment>
<accession>A0A7V3RET1</accession>
<dbReference type="GO" id="GO:0006412">
    <property type="term" value="P:translation"/>
    <property type="evidence" value="ECO:0007669"/>
    <property type="project" value="UniProtKB-UniRule"/>
</dbReference>
<dbReference type="HAMAP" id="MF_01328_B">
    <property type="entry name" value="Ribosomal_uL4_B"/>
    <property type="match status" value="1"/>
</dbReference>
<dbReference type="GO" id="GO:0019843">
    <property type="term" value="F:rRNA binding"/>
    <property type="evidence" value="ECO:0007669"/>
    <property type="project" value="UniProtKB-UniRule"/>
</dbReference>
<sequence>MAEIKVMNLEGKEVEKISLVPEIFEVEPSKDLLFRYIHKQLADARSGTASTKVRGEVSGGGRKPWAQKHTGRARAGSIRSPLWRHGAVVFGPRPRDWSEDMNKKMKAGAIKSALSEKLKEGKIIVIDKFEMDAPKIKEFSNSLKTLVPSMNAFCVLDTKSEKQINVKLSSRNLKETKVIIADNPNKGKVNVDGLNVYDMIKFDWLILTKRTVEKITEVYGHGN</sequence>